<evidence type="ECO:0000313" key="3">
    <source>
        <dbReference type="EMBL" id="PNF43721.1"/>
    </source>
</evidence>
<accession>A0A2J7RSA2</accession>
<comment type="caution">
    <text evidence="3">The sequence shown here is derived from an EMBL/GenBank/DDBJ whole genome shotgun (WGS) entry which is preliminary data.</text>
</comment>
<evidence type="ECO:0000259" key="2">
    <source>
        <dbReference type="Pfam" id="PF01057"/>
    </source>
</evidence>
<feature type="domain" description="Parvovirus non-structural protein 1 helicase" evidence="2">
    <location>
        <begin position="383"/>
        <end position="541"/>
    </location>
</feature>
<gene>
    <name evidence="3" type="ORF">B7P43_CG14071</name>
</gene>
<dbReference type="AlphaFoldDB" id="A0A2J7RSA2"/>
<dbReference type="Gene3D" id="3.40.50.300">
    <property type="entry name" value="P-loop containing nucleotide triphosphate hydrolases"/>
    <property type="match status" value="1"/>
</dbReference>
<dbReference type="OrthoDB" id="8300295at2759"/>
<dbReference type="STRING" id="105785.A0A2J7RSA2"/>
<proteinExistence type="predicted"/>
<feature type="region of interest" description="Disordered" evidence="1">
    <location>
        <begin position="16"/>
        <end position="196"/>
    </location>
</feature>
<organism evidence="3 4">
    <name type="scientific">Cryptotermes secundus</name>
    <dbReference type="NCBI Taxonomy" id="105785"/>
    <lineage>
        <taxon>Eukaryota</taxon>
        <taxon>Metazoa</taxon>
        <taxon>Ecdysozoa</taxon>
        <taxon>Arthropoda</taxon>
        <taxon>Hexapoda</taxon>
        <taxon>Insecta</taxon>
        <taxon>Pterygota</taxon>
        <taxon>Neoptera</taxon>
        <taxon>Polyneoptera</taxon>
        <taxon>Dictyoptera</taxon>
        <taxon>Blattodea</taxon>
        <taxon>Blattoidea</taxon>
        <taxon>Termitoidae</taxon>
        <taxon>Kalotermitidae</taxon>
        <taxon>Cryptotermitinae</taxon>
        <taxon>Cryptotermes</taxon>
    </lineage>
</organism>
<sequence>MDKPNNSQDIMAIFHNTNRQDNQPSPPTIPAICDKPNTDNTDSPFLLQRLCQRQSPTDNSTRTPIHIDISSPTLGSDKQQRTGILVHPLTDEHIVENPSPKIIHEGDRCARNQSQNYDDTGRKRSPTADSIRDRTHRRRSVSPPPIKRTKRSSQKGPANSSLSPPRPTSSSTFPTPPTSYTSTLSGSDYPDGGDSTNPSSSYTFILHRRTFDALPPTSRRSPSFAAFDHGDHIHIIFTVNHSNNSSRHLSTILKFLKVNIEGITEAHSSLQLIRYITRFISYLIRKGLGSFYKYGNRIIPILKPLTDALLHYDVTDQPTTSHLACEQYVEQKKQASKEAITQCTFSIDYISSLITENKITSYESFQRTLPTETKIQLLKQLGYVGQNIIKTLIKIHTIEALQTIKTKHYYQLIIDSLDLSLVQPSNVTWLTRLFSSNAIPVEEFFAKFLIIHSTNITKINTFVVQGPTNTGKSLILNLLLSDTKPTRIARERDKSNFHLDQLPNSTAVLFEEPIIDQTTIGTWKLLLEGSPIPTDMKHSDKEIIMILTKITALLG</sequence>
<dbReference type="EMBL" id="NEVH01000263">
    <property type="protein sequence ID" value="PNF43721.1"/>
    <property type="molecule type" value="Genomic_DNA"/>
</dbReference>
<dbReference type="InterPro" id="IPR001257">
    <property type="entry name" value="Parvovirus_NS1_helicase"/>
</dbReference>
<feature type="compositionally biased region" description="Low complexity" evidence="1">
    <location>
        <begin position="160"/>
        <end position="187"/>
    </location>
</feature>
<dbReference type="GO" id="GO:0019079">
    <property type="term" value="P:viral genome replication"/>
    <property type="evidence" value="ECO:0007669"/>
    <property type="project" value="InterPro"/>
</dbReference>
<dbReference type="EMBL" id="NEVH01000263">
    <property type="protein sequence ID" value="PNF43722.1"/>
    <property type="molecule type" value="Genomic_DNA"/>
</dbReference>
<dbReference type="InParanoid" id="A0A2J7RSA2"/>
<protein>
    <recommendedName>
        <fullName evidence="2">Parvovirus non-structural protein 1 helicase domain-containing protein</fullName>
    </recommendedName>
</protein>
<name>A0A2J7RSA2_9NEOP</name>
<keyword evidence="4" id="KW-1185">Reference proteome</keyword>
<dbReference type="Proteomes" id="UP000235965">
    <property type="component" value="Unassembled WGS sequence"/>
</dbReference>
<evidence type="ECO:0000313" key="4">
    <source>
        <dbReference type="Proteomes" id="UP000235965"/>
    </source>
</evidence>
<dbReference type="InterPro" id="IPR027417">
    <property type="entry name" value="P-loop_NTPase"/>
</dbReference>
<dbReference type="Pfam" id="PF01057">
    <property type="entry name" value="Parvo_NS1"/>
    <property type="match status" value="1"/>
</dbReference>
<evidence type="ECO:0000256" key="1">
    <source>
        <dbReference type="SAM" id="MobiDB-lite"/>
    </source>
</evidence>
<feature type="compositionally biased region" description="Polar residues" evidence="1">
    <location>
        <begin position="51"/>
        <end position="63"/>
    </location>
</feature>
<dbReference type="SUPFAM" id="SSF52540">
    <property type="entry name" value="P-loop containing nucleoside triphosphate hydrolases"/>
    <property type="match status" value="1"/>
</dbReference>
<reference evidence="3 4" key="1">
    <citation type="submission" date="2017-12" db="EMBL/GenBank/DDBJ databases">
        <title>Hemimetabolous genomes reveal molecular basis of termite eusociality.</title>
        <authorList>
            <person name="Harrison M.C."/>
            <person name="Jongepier E."/>
            <person name="Robertson H.M."/>
            <person name="Arning N."/>
            <person name="Bitard-Feildel T."/>
            <person name="Chao H."/>
            <person name="Childers C.P."/>
            <person name="Dinh H."/>
            <person name="Doddapaneni H."/>
            <person name="Dugan S."/>
            <person name="Gowin J."/>
            <person name="Greiner C."/>
            <person name="Han Y."/>
            <person name="Hu H."/>
            <person name="Hughes D.S.T."/>
            <person name="Huylmans A.-K."/>
            <person name="Kemena C."/>
            <person name="Kremer L.P.M."/>
            <person name="Lee S.L."/>
            <person name="Lopez-Ezquerra A."/>
            <person name="Mallet L."/>
            <person name="Monroy-Kuhn J.M."/>
            <person name="Moser A."/>
            <person name="Murali S.C."/>
            <person name="Muzny D.M."/>
            <person name="Otani S."/>
            <person name="Piulachs M.-D."/>
            <person name="Poelchau M."/>
            <person name="Qu J."/>
            <person name="Schaub F."/>
            <person name="Wada-Katsumata A."/>
            <person name="Worley K.C."/>
            <person name="Xie Q."/>
            <person name="Ylla G."/>
            <person name="Poulsen M."/>
            <person name="Gibbs R.A."/>
            <person name="Schal C."/>
            <person name="Richards S."/>
            <person name="Belles X."/>
            <person name="Korb J."/>
            <person name="Bornberg-Bauer E."/>
        </authorList>
    </citation>
    <scope>NUCLEOTIDE SEQUENCE [LARGE SCALE GENOMIC DNA]</scope>
    <source>
        <tissue evidence="3">Whole body</tissue>
    </source>
</reference>